<accession>A0A850PBN9</accession>
<name>A0A850PBN9_9PROT</name>
<proteinExistence type="predicted"/>
<dbReference type="AlphaFoldDB" id="A0A850PBN9"/>
<dbReference type="Proteomes" id="UP000585665">
    <property type="component" value="Unassembled WGS sequence"/>
</dbReference>
<gene>
    <name evidence="1" type="ORF">HUK82_15510</name>
</gene>
<organism evidence="1 2">
    <name type="scientific">Ameyamaea chiangmaiensis</name>
    <dbReference type="NCBI Taxonomy" id="442969"/>
    <lineage>
        <taxon>Bacteria</taxon>
        <taxon>Pseudomonadati</taxon>
        <taxon>Pseudomonadota</taxon>
        <taxon>Alphaproteobacteria</taxon>
        <taxon>Acetobacterales</taxon>
        <taxon>Acetobacteraceae</taxon>
        <taxon>Ameyamaea</taxon>
    </lineage>
</organism>
<evidence type="ECO:0000313" key="1">
    <source>
        <dbReference type="EMBL" id="NVN41955.1"/>
    </source>
</evidence>
<dbReference type="EMBL" id="JABXXR010000224">
    <property type="protein sequence ID" value="NVN41955.1"/>
    <property type="molecule type" value="Genomic_DNA"/>
</dbReference>
<evidence type="ECO:0000313" key="2">
    <source>
        <dbReference type="Proteomes" id="UP000585665"/>
    </source>
</evidence>
<sequence length="96" mass="11126">MDKVVTLRPAGRRDEVLWAVIASLGKTDRIAELFSSREAALADRDWRMQQVREYAHFLRQSRQPAPHYSIAPVRRADVPRSWRPLPALGFLRGQFI</sequence>
<reference evidence="1 2" key="1">
    <citation type="submission" date="2020-06" db="EMBL/GenBank/DDBJ databases">
        <title>Description of novel acetic acid bacteria.</title>
        <authorList>
            <person name="Sombolestani A."/>
        </authorList>
    </citation>
    <scope>NUCLEOTIDE SEQUENCE [LARGE SCALE GENOMIC DNA]</scope>
    <source>
        <strain evidence="1 2">LMG 27010</strain>
    </source>
</reference>
<comment type="caution">
    <text evidence="1">The sequence shown here is derived from an EMBL/GenBank/DDBJ whole genome shotgun (WGS) entry which is preliminary data.</text>
</comment>
<protein>
    <submittedName>
        <fullName evidence="1">Uncharacterized protein</fullName>
    </submittedName>
</protein>
<keyword evidence="2" id="KW-1185">Reference proteome</keyword>